<dbReference type="FunFam" id="3.10.290.10:FF:000017">
    <property type="entry name" value="Tyrosine--tRNA ligase"/>
    <property type="match status" value="1"/>
</dbReference>
<keyword evidence="8 14" id="KW-0694">RNA-binding</keyword>
<dbReference type="InterPro" id="IPR002305">
    <property type="entry name" value="aa-tRNA-synth_Ic"/>
</dbReference>
<dbReference type="FunFam" id="1.10.240.10:FF:000001">
    <property type="entry name" value="Tyrosine--tRNA ligase"/>
    <property type="match status" value="1"/>
</dbReference>
<comment type="caution">
    <text evidence="17">The sequence shown here is derived from an EMBL/GenBank/DDBJ whole genome shotgun (WGS) entry which is preliminary data.</text>
</comment>
<keyword evidence="12 15" id="KW-0030">Aminoacyl-tRNA synthetase</keyword>
<feature type="domain" description="Tyrosine--tRNA ligase SYY-like C-terminal" evidence="16">
    <location>
        <begin position="404"/>
        <end position="468"/>
    </location>
</feature>
<comment type="catalytic activity">
    <reaction evidence="13 15">
        <text>tRNA(Tyr) + L-tyrosine + ATP = L-tyrosyl-tRNA(Tyr) + AMP + diphosphate + H(+)</text>
        <dbReference type="Rhea" id="RHEA:10220"/>
        <dbReference type="Rhea" id="RHEA-COMP:9706"/>
        <dbReference type="Rhea" id="RHEA-COMP:9707"/>
        <dbReference type="ChEBI" id="CHEBI:15378"/>
        <dbReference type="ChEBI" id="CHEBI:30616"/>
        <dbReference type="ChEBI" id="CHEBI:33019"/>
        <dbReference type="ChEBI" id="CHEBI:58315"/>
        <dbReference type="ChEBI" id="CHEBI:78442"/>
        <dbReference type="ChEBI" id="CHEBI:78536"/>
        <dbReference type="ChEBI" id="CHEBI:456215"/>
        <dbReference type="EC" id="6.1.1.1"/>
    </reaction>
</comment>
<dbReference type="EMBL" id="JAIZAY010000008">
    <property type="protein sequence ID" value="KAJ8037565.1"/>
    <property type="molecule type" value="Genomic_DNA"/>
</dbReference>
<keyword evidence="7 15" id="KW-0067">ATP-binding</keyword>
<dbReference type="GO" id="GO:0004831">
    <property type="term" value="F:tyrosine-tRNA ligase activity"/>
    <property type="evidence" value="ECO:0007669"/>
    <property type="project" value="UniProtKB-EC"/>
</dbReference>
<dbReference type="GO" id="GO:0005524">
    <property type="term" value="F:ATP binding"/>
    <property type="evidence" value="ECO:0007669"/>
    <property type="project" value="UniProtKB-KW"/>
</dbReference>
<comment type="subunit">
    <text evidence="4">Homodimer.</text>
</comment>
<keyword evidence="9 15" id="KW-0648">Protein biosynthesis</keyword>
<proteinExistence type="inferred from homology"/>
<dbReference type="GO" id="GO:0006437">
    <property type="term" value="P:tyrosyl-tRNA aminoacylation"/>
    <property type="evidence" value="ECO:0007669"/>
    <property type="project" value="InterPro"/>
</dbReference>
<dbReference type="AlphaFoldDB" id="A0A9Q1C3L5"/>
<dbReference type="SUPFAM" id="SSF52374">
    <property type="entry name" value="Nucleotidylyl transferase"/>
    <property type="match status" value="1"/>
</dbReference>
<evidence type="ECO:0000259" key="16">
    <source>
        <dbReference type="Pfam" id="PF22421"/>
    </source>
</evidence>
<dbReference type="GO" id="GO:0003723">
    <property type="term" value="F:RNA binding"/>
    <property type="evidence" value="ECO:0007669"/>
    <property type="project" value="UniProtKB-KW"/>
</dbReference>
<keyword evidence="5 15" id="KW-0436">Ligase</keyword>
<evidence type="ECO:0000256" key="2">
    <source>
        <dbReference type="ARBA" id="ARBA00004305"/>
    </source>
</evidence>
<evidence type="ECO:0000313" key="17">
    <source>
        <dbReference type="EMBL" id="KAJ8037565.1"/>
    </source>
</evidence>
<keyword evidence="11" id="KW-0496">Mitochondrion</keyword>
<comment type="similarity">
    <text evidence="3 15">Belongs to the class-I aminoacyl-tRNA synthetase family.</text>
</comment>
<reference evidence="17" key="1">
    <citation type="submission" date="2021-10" db="EMBL/GenBank/DDBJ databases">
        <title>Tropical sea cucumber genome reveals ecological adaptation and Cuvierian tubules defense mechanism.</title>
        <authorList>
            <person name="Chen T."/>
        </authorList>
    </citation>
    <scope>NUCLEOTIDE SEQUENCE</scope>
    <source>
        <strain evidence="17">Nanhai2018</strain>
        <tissue evidence="17">Muscle</tissue>
    </source>
</reference>
<dbReference type="PROSITE" id="PS00178">
    <property type="entry name" value="AA_TRNA_LIGASE_I"/>
    <property type="match status" value="1"/>
</dbReference>
<dbReference type="SUPFAM" id="SSF55174">
    <property type="entry name" value="Alpha-L RNA-binding motif"/>
    <property type="match status" value="1"/>
</dbReference>
<organism evidence="17 18">
    <name type="scientific">Holothuria leucospilota</name>
    <name type="common">Black long sea cucumber</name>
    <name type="synonym">Mertensiothuria leucospilota</name>
    <dbReference type="NCBI Taxonomy" id="206669"/>
    <lineage>
        <taxon>Eukaryota</taxon>
        <taxon>Metazoa</taxon>
        <taxon>Echinodermata</taxon>
        <taxon>Eleutherozoa</taxon>
        <taxon>Echinozoa</taxon>
        <taxon>Holothuroidea</taxon>
        <taxon>Aspidochirotacea</taxon>
        <taxon>Aspidochirotida</taxon>
        <taxon>Holothuriidae</taxon>
        <taxon>Holothuria</taxon>
    </lineage>
</organism>
<dbReference type="Gene3D" id="3.40.50.620">
    <property type="entry name" value="HUPs"/>
    <property type="match status" value="1"/>
</dbReference>
<dbReference type="HAMAP" id="MF_02006">
    <property type="entry name" value="Tyr_tRNA_synth_type1"/>
    <property type="match status" value="1"/>
</dbReference>
<dbReference type="OrthoDB" id="337870at2759"/>
<evidence type="ECO:0000256" key="1">
    <source>
        <dbReference type="ARBA" id="ARBA00002025"/>
    </source>
</evidence>
<dbReference type="CDD" id="cd00165">
    <property type="entry name" value="S4"/>
    <property type="match status" value="1"/>
</dbReference>
<dbReference type="InterPro" id="IPR054608">
    <property type="entry name" value="SYY-like_C"/>
</dbReference>
<dbReference type="GO" id="GO:0005759">
    <property type="term" value="C:mitochondrial matrix"/>
    <property type="evidence" value="ECO:0007669"/>
    <property type="project" value="UniProtKB-SubCell"/>
</dbReference>
<dbReference type="Gene3D" id="3.10.290.10">
    <property type="entry name" value="RNA-binding S4 domain"/>
    <property type="match status" value="1"/>
</dbReference>
<dbReference type="Gene3D" id="1.10.240.10">
    <property type="entry name" value="Tyrosyl-Transfer RNA Synthetase"/>
    <property type="match status" value="1"/>
</dbReference>
<evidence type="ECO:0000313" key="18">
    <source>
        <dbReference type="Proteomes" id="UP001152320"/>
    </source>
</evidence>
<protein>
    <recommendedName>
        <fullName evidence="15">Tyrosine--tRNA ligase</fullName>
        <ecNumber evidence="15">6.1.1.1</ecNumber>
    </recommendedName>
    <alternativeName>
        <fullName evidence="15">Tyrosyl-tRNA synthetase</fullName>
    </alternativeName>
</protein>
<comment type="function">
    <text evidence="1">Catalyzes the attachment of tyrosine to tRNA(Tyr) in a two-step reaction: tyrosine is first activated by ATP to form Tyr-AMP and then transferred to the acceptor end of tRNA(Tyr).</text>
</comment>
<evidence type="ECO:0000256" key="11">
    <source>
        <dbReference type="ARBA" id="ARBA00023128"/>
    </source>
</evidence>
<evidence type="ECO:0000256" key="7">
    <source>
        <dbReference type="ARBA" id="ARBA00022840"/>
    </source>
</evidence>
<dbReference type="FunFam" id="3.40.50.620:FF:000107">
    <property type="entry name" value="Tyrosine--tRNA ligase"/>
    <property type="match status" value="1"/>
</dbReference>
<dbReference type="EC" id="6.1.1.1" evidence="15"/>
<evidence type="ECO:0000256" key="6">
    <source>
        <dbReference type="ARBA" id="ARBA00022741"/>
    </source>
</evidence>
<keyword evidence="18" id="KW-1185">Reference proteome</keyword>
<evidence type="ECO:0000256" key="9">
    <source>
        <dbReference type="ARBA" id="ARBA00022917"/>
    </source>
</evidence>
<comment type="subcellular location">
    <subcellularLocation>
        <location evidence="2">Mitochondrion matrix</location>
    </subcellularLocation>
</comment>
<dbReference type="PROSITE" id="PS50889">
    <property type="entry name" value="S4"/>
    <property type="match status" value="1"/>
</dbReference>
<evidence type="ECO:0000256" key="15">
    <source>
        <dbReference type="RuleBase" id="RU361234"/>
    </source>
</evidence>
<dbReference type="InterPro" id="IPR024088">
    <property type="entry name" value="Tyr-tRNA-ligase_bac-type"/>
</dbReference>
<keyword evidence="6 15" id="KW-0547">Nucleotide-binding</keyword>
<evidence type="ECO:0000256" key="10">
    <source>
        <dbReference type="ARBA" id="ARBA00022946"/>
    </source>
</evidence>
<sequence>MAASLNKLSNRLYRPFLQHLERRLLCCATSSTNSSGSNILSLEERGLFHDVIPAKSSLFLSKHLNSAPQCIYCGFDPTADSLHIGNLLTLLTLIRCQRAGHQVIALIGGATALIGDPSGKTTERPALTLPEVESNVKRLEDSLHRVFTNHERYFWKKQKELPRYRILNNYDWYKDVNLVSFLSSAGRHFRMHKLLSRESVQARLSSPEGMSFQEFSYQIFQAYDFYHLHQKYHCLLQIGGSDQLGNLSTGHDFVKRVTGKDVYAITIPLITNSQGEKLGKTAGNAVWISADRTSPFELYQTFVRLQDADVEKYLKAFTFLSLPEIDAVLKNHKANPKKRSAQKLIAEQVVLLVHGENGLDQALRLTEALYNSGPSTLEALSPMELDSLFEGALTHEALLEPGTTVLDLVEMVQCIPSGQNAEKLISEGGLYVNQVRVANPQAVLKKGEHILKNGITLIRVGKKKYFIVKWI</sequence>
<dbReference type="GO" id="GO:0005829">
    <property type="term" value="C:cytosol"/>
    <property type="evidence" value="ECO:0007669"/>
    <property type="project" value="TreeGrafter"/>
</dbReference>
<evidence type="ECO:0000256" key="5">
    <source>
        <dbReference type="ARBA" id="ARBA00022598"/>
    </source>
</evidence>
<gene>
    <name evidence="17" type="ORF">HOLleu_18409</name>
</gene>
<evidence type="ECO:0000256" key="3">
    <source>
        <dbReference type="ARBA" id="ARBA00005594"/>
    </source>
</evidence>
<dbReference type="Pfam" id="PF00579">
    <property type="entry name" value="tRNA-synt_1b"/>
    <property type="match status" value="1"/>
</dbReference>
<dbReference type="PANTHER" id="PTHR11766">
    <property type="entry name" value="TYROSYL-TRNA SYNTHETASE"/>
    <property type="match status" value="1"/>
</dbReference>
<dbReference type="PRINTS" id="PR01040">
    <property type="entry name" value="TRNASYNTHTYR"/>
</dbReference>
<dbReference type="NCBIfam" id="TIGR00234">
    <property type="entry name" value="tyrS"/>
    <property type="match status" value="1"/>
</dbReference>
<dbReference type="InterPro" id="IPR001412">
    <property type="entry name" value="aa-tRNA-synth_I_CS"/>
</dbReference>
<evidence type="ECO:0000256" key="12">
    <source>
        <dbReference type="ARBA" id="ARBA00023146"/>
    </source>
</evidence>
<dbReference type="Pfam" id="PF22421">
    <property type="entry name" value="SYY_C-terminal"/>
    <property type="match status" value="1"/>
</dbReference>
<name>A0A9Q1C3L5_HOLLE</name>
<dbReference type="InterPro" id="IPR014729">
    <property type="entry name" value="Rossmann-like_a/b/a_fold"/>
</dbReference>
<dbReference type="InterPro" id="IPR024107">
    <property type="entry name" value="Tyr-tRNA-ligase_bac_1"/>
</dbReference>
<evidence type="ECO:0000256" key="4">
    <source>
        <dbReference type="ARBA" id="ARBA00011738"/>
    </source>
</evidence>
<dbReference type="CDD" id="cd00805">
    <property type="entry name" value="TyrRS_core"/>
    <property type="match status" value="1"/>
</dbReference>
<keyword evidence="10" id="KW-0809">Transit peptide</keyword>
<evidence type="ECO:0000256" key="14">
    <source>
        <dbReference type="PROSITE-ProRule" id="PRU00182"/>
    </source>
</evidence>
<dbReference type="InterPro" id="IPR002307">
    <property type="entry name" value="Tyr-tRNA-ligase"/>
</dbReference>
<dbReference type="Proteomes" id="UP001152320">
    <property type="component" value="Chromosome 8"/>
</dbReference>
<accession>A0A9Q1C3L5</accession>
<evidence type="ECO:0000256" key="8">
    <source>
        <dbReference type="ARBA" id="ARBA00022884"/>
    </source>
</evidence>
<dbReference type="PANTHER" id="PTHR11766:SF0">
    <property type="entry name" value="TYROSINE--TRNA LIGASE, MITOCHONDRIAL"/>
    <property type="match status" value="1"/>
</dbReference>
<evidence type="ECO:0000256" key="13">
    <source>
        <dbReference type="ARBA" id="ARBA00048248"/>
    </source>
</evidence>
<dbReference type="InterPro" id="IPR036986">
    <property type="entry name" value="S4_RNA-bd_sf"/>
</dbReference>